<gene>
    <name evidence="1" type="ORF">FD06_GL000719</name>
</gene>
<reference evidence="1 2" key="1">
    <citation type="journal article" date="2015" name="Genome Announc.">
        <title>Expanding the biotechnology potential of lactobacilli through comparative genomics of 213 strains and associated genera.</title>
        <authorList>
            <person name="Sun Z."/>
            <person name="Harris H.M."/>
            <person name="McCann A."/>
            <person name="Guo C."/>
            <person name="Argimon S."/>
            <person name="Zhang W."/>
            <person name="Yang X."/>
            <person name="Jeffery I.B."/>
            <person name="Cooney J.C."/>
            <person name="Kagawa T.F."/>
            <person name="Liu W."/>
            <person name="Song Y."/>
            <person name="Salvetti E."/>
            <person name="Wrobel A."/>
            <person name="Rasinkangas P."/>
            <person name="Parkhill J."/>
            <person name="Rea M.C."/>
            <person name="O'Sullivan O."/>
            <person name="Ritari J."/>
            <person name="Douillard F.P."/>
            <person name="Paul Ross R."/>
            <person name="Yang R."/>
            <person name="Briner A.E."/>
            <person name="Felis G.E."/>
            <person name="de Vos W.M."/>
            <person name="Barrangou R."/>
            <person name="Klaenhammer T.R."/>
            <person name="Caufield P.W."/>
            <person name="Cui Y."/>
            <person name="Zhang H."/>
            <person name="O'Toole P.W."/>
        </authorList>
    </citation>
    <scope>NUCLEOTIDE SEQUENCE [LARGE SCALE GENOMIC DNA]</scope>
    <source>
        <strain evidence="1 2">DSM 23829</strain>
    </source>
</reference>
<organism evidence="1 2">
    <name type="scientific">Apilactobacillus ozensis DSM 23829 = JCM 17196</name>
    <dbReference type="NCBI Taxonomy" id="1423781"/>
    <lineage>
        <taxon>Bacteria</taxon>
        <taxon>Bacillati</taxon>
        <taxon>Bacillota</taxon>
        <taxon>Bacilli</taxon>
        <taxon>Lactobacillales</taxon>
        <taxon>Lactobacillaceae</taxon>
        <taxon>Apilactobacillus</taxon>
    </lineage>
</organism>
<proteinExistence type="predicted"/>
<name>A0A0R2AL04_9LACO</name>
<dbReference type="RefSeq" id="WP_056967040.1">
    <property type="nucleotide sequence ID" value="NZ_AYYQ01000036.1"/>
</dbReference>
<dbReference type="EMBL" id="AYYQ01000036">
    <property type="protein sequence ID" value="KRM67568.1"/>
    <property type="molecule type" value="Genomic_DNA"/>
</dbReference>
<comment type="caution">
    <text evidence="1">The sequence shown here is derived from an EMBL/GenBank/DDBJ whole genome shotgun (WGS) entry which is preliminary data.</text>
</comment>
<dbReference type="AlphaFoldDB" id="A0A0R2AL04"/>
<dbReference type="Proteomes" id="UP000052012">
    <property type="component" value="Unassembled WGS sequence"/>
</dbReference>
<dbReference type="PATRIC" id="fig|1423781.4.peg.741"/>
<protein>
    <recommendedName>
        <fullName evidence="3">Uracil-DNA glycosylase-like domain-containing protein</fullName>
    </recommendedName>
</protein>
<evidence type="ECO:0000313" key="1">
    <source>
        <dbReference type="EMBL" id="KRM67568.1"/>
    </source>
</evidence>
<dbReference type="STRING" id="1423781.FD06_GL000719"/>
<evidence type="ECO:0008006" key="3">
    <source>
        <dbReference type="Google" id="ProtNLM"/>
    </source>
</evidence>
<keyword evidence="2" id="KW-1185">Reference proteome</keyword>
<accession>A0A0R2AL04</accession>
<dbReference type="OrthoDB" id="2339468at2"/>
<sequence>MDMSDKSSYERIESLAIWNTPDIKNFDSLNPDDKVNAFKNVYKSNFFNYDWIEDRNMNAVVVACNPGDLLPEGEMMNFHGPKSSQDARLASVLYGTKFWGSYMTDLSSEVSSDIKKVKLDNSNVERFLKRIREVGIADDAPIIALGNKVFEAFCNYSGNKFNSSLFSVMLGKHQVKRVYHYSGANPHWKWDIVRKQITE</sequence>
<evidence type="ECO:0000313" key="2">
    <source>
        <dbReference type="Proteomes" id="UP000052012"/>
    </source>
</evidence>